<evidence type="ECO:0000256" key="4">
    <source>
        <dbReference type="ARBA" id="ARBA00023136"/>
    </source>
</evidence>
<dbReference type="GO" id="GO:0016757">
    <property type="term" value="F:glycosyltransferase activity"/>
    <property type="evidence" value="ECO:0007669"/>
    <property type="project" value="UniProtKB-KW"/>
</dbReference>
<comment type="caution">
    <text evidence="6">The sequence shown here is derived from an EMBL/GenBank/DDBJ whole genome shotgun (WGS) entry which is preliminary data.</text>
</comment>
<comment type="subcellular location">
    <subcellularLocation>
        <location evidence="1">Membrane</location>
        <topology evidence="1">Single-pass type II membrane protein</topology>
    </subcellularLocation>
</comment>
<evidence type="ECO:0000256" key="5">
    <source>
        <dbReference type="ARBA" id="ARBA00023180"/>
    </source>
</evidence>
<dbReference type="PANTHER" id="PTHR45719">
    <property type="entry name" value="GLYCOSYLTRANSFERASE"/>
    <property type="match status" value="1"/>
</dbReference>
<evidence type="ECO:0000256" key="3">
    <source>
        <dbReference type="ARBA" id="ARBA00022679"/>
    </source>
</evidence>
<keyword evidence="2" id="KW-0328">Glycosyltransferase</keyword>
<gene>
    <name evidence="6" type="ORF">ILEXP_LOCUS46365</name>
</gene>
<dbReference type="Pfam" id="PF02485">
    <property type="entry name" value="Branch"/>
    <property type="match status" value="1"/>
</dbReference>
<evidence type="ECO:0000313" key="6">
    <source>
        <dbReference type="EMBL" id="CAK9176513.1"/>
    </source>
</evidence>
<dbReference type="GO" id="GO:0016020">
    <property type="term" value="C:membrane"/>
    <property type="evidence" value="ECO:0007669"/>
    <property type="project" value="UniProtKB-SubCell"/>
</dbReference>
<dbReference type="Proteomes" id="UP001642360">
    <property type="component" value="Unassembled WGS sequence"/>
</dbReference>
<dbReference type="InterPro" id="IPR044610">
    <property type="entry name" value="GLCAT14A/B/C"/>
</dbReference>
<keyword evidence="3" id="KW-0808">Transferase</keyword>
<protein>
    <submittedName>
        <fullName evidence="6">Uncharacterized protein</fullName>
    </submittedName>
</protein>
<evidence type="ECO:0000256" key="1">
    <source>
        <dbReference type="ARBA" id="ARBA00004606"/>
    </source>
</evidence>
<proteinExistence type="predicted"/>
<name>A0ABC8U439_9AQUA</name>
<evidence type="ECO:0000313" key="7">
    <source>
        <dbReference type="Proteomes" id="UP001642360"/>
    </source>
</evidence>
<dbReference type="PANTHER" id="PTHR45719:SF31">
    <property type="entry name" value="BETA-GLUCURONOSYLTRANSFERASE GLCAT14A-LIKE ISOFORM X1"/>
    <property type="match status" value="1"/>
</dbReference>
<dbReference type="AlphaFoldDB" id="A0ABC8U439"/>
<keyword evidence="5" id="KW-0325">Glycoprotein</keyword>
<dbReference type="InterPro" id="IPR003406">
    <property type="entry name" value="Glyco_trans_14"/>
</dbReference>
<sequence>MSNLKPILLFSLPPLSLISLLLLFFHHHHHLSYSSPFSNLFPPPPKIAYFISGTDGDVSRIFRLVHAIYHPRNYYLLHLDHRASMKQRQELAAMVSSVEVFLVAGNVKVVEKANSVHEEGSSSLGLVLHGAAILLRWKKEWDWFLNLDASDYPLIPQDGISSSFFFNNGGY</sequence>
<evidence type="ECO:0000256" key="2">
    <source>
        <dbReference type="ARBA" id="ARBA00022676"/>
    </source>
</evidence>
<keyword evidence="4" id="KW-0472">Membrane</keyword>
<dbReference type="EMBL" id="CAUOFW020006835">
    <property type="protein sequence ID" value="CAK9176513.1"/>
    <property type="molecule type" value="Genomic_DNA"/>
</dbReference>
<reference evidence="6 7" key="1">
    <citation type="submission" date="2024-02" db="EMBL/GenBank/DDBJ databases">
        <authorList>
            <person name="Vignale AGUSTIN F."/>
            <person name="Sosa J E."/>
            <person name="Modenutti C."/>
        </authorList>
    </citation>
    <scope>NUCLEOTIDE SEQUENCE [LARGE SCALE GENOMIC DNA]</scope>
</reference>
<accession>A0ABC8U439</accession>
<organism evidence="6 7">
    <name type="scientific">Ilex paraguariensis</name>
    <name type="common">yerba mate</name>
    <dbReference type="NCBI Taxonomy" id="185542"/>
    <lineage>
        <taxon>Eukaryota</taxon>
        <taxon>Viridiplantae</taxon>
        <taxon>Streptophyta</taxon>
        <taxon>Embryophyta</taxon>
        <taxon>Tracheophyta</taxon>
        <taxon>Spermatophyta</taxon>
        <taxon>Magnoliopsida</taxon>
        <taxon>eudicotyledons</taxon>
        <taxon>Gunneridae</taxon>
        <taxon>Pentapetalae</taxon>
        <taxon>asterids</taxon>
        <taxon>campanulids</taxon>
        <taxon>Aquifoliales</taxon>
        <taxon>Aquifoliaceae</taxon>
        <taxon>Ilex</taxon>
    </lineage>
</organism>
<keyword evidence="7" id="KW-1185">Reference proteome</keyword>